<dbReference type="InterPro" id="IPR014729">
    <property type="entry name" value="Rossmann-like_a/b/a_fold"/>
</dbReference>
<dbReference type="Proteomes" id="UP000201640">
    <property type="component" value="Segment"/>
</dbReference>
<accession>L7RD21</accession>
<dbReference type="EMBL" id="JX962719">
    <property type="protein sequence ID" value="AGC02247.1"/>
    <property type="molecule type" value="Genomic_DNA"/>
</dbReference>
<proteinExistence type="predicted"/>
<dbReference type="Gene3D" id="3.40.50.620">
    <property type="entry name" value="HUPs"/>
    <property type="match status" value="1"/>
</dbReference>
<dbReference type="GeneID" id="14445808"/>
<keyword evidence="1" id="KW-0436">Ligase</keyword>
<protein>
    <submittedName>
        <fullName evidence="1">Arginyl-tRNA synthetase</fullName>
    </submittedName>
</protein>
<gene>
    <name evidence="1" type="ORF">Moumou_00726</name>
</gene>
<keyword evidence="2" id="KW-1185">Reference proteome</keyword>
<organism evidence="1 2">
    <name type="scientific">Acanthamoeba polyphaga moumouvirus</name>
    <dbReference type="NCBI Taxonomy" id="1269028"/>
    <lineage>
        <taxon>Viruses</taxon>
        <taxon>Varidnaviria</taxon>
        <taxon>Bamfordvirae</taxon>
        <taxon>Nucleocytoviricota</taxon>
        <taxon>Megaviricetes</taxon>
        <taxon>Imitervirales</taxon>
        <taxon>Mimiviridae</taxon>
        <taxon>Megamimivirinae</taxon>
        <taxon>Moumouvirus</taxon>
    </lineage>
</organism>
<keyword evidence="1" id="KW-0030">Aminoacyl-tRNA synthetase</keyword>
<evidence type="ECO:0000313" key="1">
    <source>
        <dbReference type="EMBL" id="AGC02247.1"/>
    </source>
</evidence>
<sequence>MSLNETVELQKGDEENISIWKKIREISLDSFNQIYRNWILMAK</sequence>
<dbReference type="RefSeq" id="YP_007354683.1">
    <property type="nucleotide sequence ID" value="NC_020104.1"/>
</dbReference>
<dbReference type="KEGG" id="vg:14445808"/>
<reference evidence="1 2" key="1">
    <citation type="journal article" date="2012" name="Genome Biol. Evol.">
        <title>Related Giant Viruses in Distant Locations and Different Habitats: Acanthamoeba polyphaga moumouvirus Represents a Third Lineage of the Mimiviridae That Is Close to the Megavirus Lineage.</title>
        <authorList>
            <person name="Yoosuf N."/>
            <person name="Yutin N."/>
            <person name="Colson P."/>
            <person name="Shabalina S.A."/>
            <person name="Pagnier I."/>
            <person name="Robert C."/>
            <person name="Azza S."/>
            <person name="Klose T."/>
            <person name="Wong J."/>
            <person name="Rossmann M.G."/>
            <person name="La Scola B."/>
            <person name="Raoult D."/>
            <person name="Koonin E.V."/>
        </authorList>
    </citation>
    <scope>NUCLEOTIDE SEQUENCE [LARGE SCALE GENOMIC DNA]</scope>
    <source>
        <strain evidence="1 2">M10A</strain>
    </source>
</reference>
<evidence type="ECO:0000313" key="2">
    <source>
        <dbReference type="Proteomes" id="UP000201640"/>
    </source>
</evidence>
<dbReference type="GO" id="GO:0004812">
    <property type="term" value="F:aminoacyl-tRNA ligase activity"/>
    <property type="evidence" value="ECO:0007669"/>
    <property type="project" value="UniProtKB-KW"/>
</dbReference>
<name>L7RD21_9VIRU</name>